<dbReference type="AlphaFoldDB" id="A0A8C7ME01"/>
<evidence type="ECO:0000256" key="3">
    <source>
        <dbReference type="ARBA" id="ARBA00022729"/>
    </source>
</evidence>
<protein>
    <recommendedName>
        <fullName evidence="5">C1q domain-containing protein</fullName>
    </recommendedName>
</protein>
<keyword evidence="3" id="KW-0732">Signal</keyword>
<proteinExistence type="predicted"/>
<keyword evidence="7" id="KW-1185">Reference proteome</keyword>
<dbReference type="Proteomes" id="UP000694557">
    <property type="component" value="Unassembled WGS sequence"/>
</dbReference>
<dbReference type="GeneTree" id="ENSGT01060000251227"/>
<accession>A0A8C7ME01</accession>
<dbReference type="PRINTS" id="PR00007">
    <property type="entry name" value="COMPLEMNTC1Q"/>
</dbReference>
<dbReference type="PANTHER" id="PTHR22923">
    <property type="entry name" value="CEREBELLIN-RELATED"/>
    <property type="match status" value="1"/>
</dbReference>
<sequence length="252" mass="28451">QMGVQRESRGSEATEVTGERATTQPDIWDEMKGLRDMLFEQREKLRTMEGRVTACEGEVEAQKNTVMDLRIQLMVTKAKVAELEKDDAGNDRSRPVTEHATELSSWGQNKITLSQWDCVFSLLCSQTDQTWLSLGGVPCARIEVEKSKELTPLFLSSAAGAFTAPVRGIYYIRFTAAQHGLGYMGISMFKNGQATMSNYHYNSHGYWIHLSNGVILELEEGDVVYMRLPASYRLYDNSYNQNIFSGFLLFTV</sequence>
<dbReference type="InterPro" id="IPR001073">
    <property type="entry name" value="C1q_dom"/>
</dbReference>
<feature type="region of interest" description="Disordered" evidence="4">
    <location>
        <begin position="1"/>
        <end position="23"/>
    </location>
</feature>
<evidence type="ECO:0000256" key="2">
    <source>
        <dbReference type="ARBA" id="ARBA00022525"/>
    </source>
</evidence>
<organism evidence="6 7">
    <name type="scientific">Oncorhynchus kisutch</name>
    <name type="common">Coho salmon</name>
    <name type="synonym">Salmo kisutch</name>
    <dbReference type="NCBI Taxonomy" id="8019"/>
    <lineage>
        <taxon>Eukaryota</taxon>
        <taxon>Metazoa</taxon>
        <taxon>Chordata</taxon>
        <taxon>Craniata</taxon>
        <taxon>Vertebrata</taxon>
        <taxon>Euteleostomi</taxon>
        <taxon>Actinopterygii</taxon>
        <taxon>Neopterygii</taxon>
        <taxon>Teleostei</taxon>
        <taxon>Protacanthopterygii</taxon>
        <taxon>Salmoniformes</taxon>
        <taxon>Salmonidae</taxon>
        <taxon>Salmoninae</taxon>
        <taxon>Oncorhynchus</taxon>
    </lineage>
</organism>
<comment type="subcellular location">
    <subcellularLocation>
        <location evidence="1">Secreted</location>
    </subcellularLocation>
</comment>
<dbReference type="Pfam" id="PF00386">
    <property type="entry name" value="C1q"/>
    <property type="match status" value="1"/>
</dbReference>
<reference evidence="6" key="1">
    <citation type="submission" date="2025-08" db="UniProtKB">
        <authorList>
            <consortium name="Ensembl"/>
        </authorList>
    </citation>
    <scope>IDENTIFICATION</scope>
</reference>
<dbReference type="Gene3D" id="2.60.120.40">
    <property type="match status" value="1"/>
</dbReference>
<reference evidence="6" key="2">
    <citation type="submission" date="2025-09" db="UniProtKB">
        <authorList>
            <consortium name="Ensembl"/>
        </authorList>
    </citation>
    <scope>IDENTIFICATION</scope>
</reference>
<dbReference type="Ensembl" id="ENSOKIT00005050374.1">
    <property type="protein sequence ID" value="ENSOKIP00005047776.1"/>
    <property type="gene ID" value="ENSOKIG00005020068.1"/>
</dbReference>
<feature type="domain" description="C1q" evidence="5">
    <location>
        <begin position="158"/>
        <end position="252"/>
    </location>
</feature>
<dbReference type="InterPro" id="IPR008983">
    <property type="entry name" value="Tumour_necrosis_fac-like_dom"/>
</dbReference>
<keyword evidence="2" id="KW-0964">Secreted</keyword>
<feature type="compositionally biased region" description="Basic and acidic residues" evidence="4">
    <location>
        <begin position="1"/>
        <end position="12"/>
    </location>
</feature>
<dbReference type="InterPro" id="IPR050822">
    <property type="entry name" value="Cerebellin_Synaptic_Org"/>
</dbReference>
<evidence type="ECO:0000313" key="6">
    <source>
        <dbReference type="Ensembl" id="ENSOKIP00005047776.1"/>
    </source>
</evidence>
<dbReference type="SUPFAM" id="SSF49842">
    <property type="entry name" value="TNF-like"/>
    <property type="match status" value="1"/>
</dbReference>
<name>A0A8C7ME01_ONCKI</name>
<dbReference type="PROSITE" id="PS50871">
    <property type="entry name" value="C1Q"/>
    <property type="match status" value="1"/>
</dbReference>
<dbReference type="PANTHER" id="PTHR22923:SF102">
    <property type="entry name" value="CEREBELLIN 13-RELATED"/>
    <property type="match status" value="1"/>
</dbReference>
<evidence type="ECO:0000256" key="4">
    <source>
        <dbReference type="SAM" id="MobiDB-lite"/>
    </source>
</evidence>
<evidence type="ECO:0000256" key="1">
    <source>
        <dbReference type="ARBA" id="ARBA00004613"/>
    </source>
</evidence>
<dbReference type="GO" id="GO:0005576">
    <property type="term" value="C:extracellular region"/>
    <property type="evidence" value="ECO:0007669"/>
    <property type="project" value="UniProtKB-SubCell"/>
</dbReference>
<dbReference type="SMART" id="SM00110">
    <property type="entry name" value="C1Q"/>
    <property type="match status" value="1"/>
</dbReference>
<evidence type="ECO:0000259" key="5">
    <source>
        <dbReference type="PROSITE" id="PS50871"/>
    </source>
</evidence>
<evidence type="ECO:0000313" key="7">
    <source>
        <dbReference type="Proteomes" id="UP000694557"/>
    </source>
</evidence>